<dbReference type="OrthoDB" id="16516at2759"/>
<dbReference type="GO" id="GO:0004527">
    <property type="term" value="F:exonuclease activity"/>
    <property type="evidence" value="ECO:0007669"/>
    <property type="project" value="UniProtKB-KW"/>
</dbReference>
<dbReference type="EMBL" id="JH767591">
    <property type="protein sequence ID" value="EON67853.1"/>
    <property type="molecule type" value="Genomic_DNA"/>
</dbReference>
<gene>
    <name evidence="6" type="ORF">W97_07350</name>
</gene>
<dbReference type="PANTHER" id="PTHR12801">
    <property type="entry name" value="RNA EXONUCLEASE REXO1 / RECO3 FAMILY MEMBER-RELATED"/>
    <property type="match status" value="1"/>
</dbReference>
<reference evidence="7" key="1">
    <citation type="submission" date="2012-06" db="EMBL/GenBank/DDBJ databases">
        <title>The genome sequence of Coniosporium apollinis CBS 100218.</title>
        <authorList>
            <consortium name="The Broad Institute Genome Sequencing Platform"/>
            <person name="Cuomo C."/>
            <person name="Gorbushina A."/>
            <person name="Noack S."/>
            <person name="Walker B."/>
            <person name="Young S.K."/>
            <person name="Zeng Q."/>
            <person name="Gargeya S."/>
            <person name="Fitzgerald M."/>
            <person name="Haas B."/>
            <person name="Abouelleil A."/>
            <person name="Alvarado L."/>
            <person name="Arachchi H.M."/>
            <person name="Berlin A.M."/>
            <person name="Chapman S.B."/>
            <person name="Goldberg J."/>
            <person name="Griggs A."/>
            <person name="Gujja S."/>
            <person name="Hansen M."/>
            <person name="Howarth C."/>
            <person name="Imamovic A."/>
            <person name="Larimer J."/>
            <person name="McCowan C."/>
            <person name="Montmayeur A."/>
            <person name="Murphy C."/>
            <person name="Neiman D."/>
            <person name="Pearson M."/>
            <person name="Priest M."/>
            <person name="Roberts A."/>
            <person name="Saif S."/>
            <person name="Shea T."/>
            <person name="Sisk P."/>
            <person name="Sykes S."/>
            <person name="Wortman J."/>
            <person name="Nusbaum C."/>
            <person name="Birren B."/>
        </authorList>
    </citation>
    <scope>NUCLEOTIDE SEQUENCE [LARGE SCALE GENOMIC DNA]</scope>
    <source>
        <strain evidence="7">CBS 100218</strain>
    </source>
</reference>
<dbReference type="Gene3D" id="3.30.420.10">
    <property type="entry name" value="Ribonuclease H-like superfamily/Ribonuclease H"/>
    <property type="match status" value="1"/>
</dbReference>
<dbReference type="GO" id="GO:0003676">
    <property type="term" value="F:nucleic acid binding"/>
    <property type="evidence" value="ECO:0007669"/>
    <property type="project" value="InterPro"/>
</dbReference>
<dbReference type="GO" id="GO:0006364">
    <property type="term" value="P:rRNA processing"/>
    <property type="evidence" value="ECO:0007669"/>
    <property type="project" value="TreeGrafter"/>
</dbReference>
<dbReference type="SMART" id="SM00479">
    <property type="entry name" value="EXOIII"/>
    <property type="match status" value="1"/>
</dbReference>
<evidence type="ECO:0000256" key="4">
    <source>
        <dbReference type="SAM" id="MobiDB-lite"/>
    </source>
</evidence>
<keyword evidence="1" id="KW-0540">Nuclease</keyword>
<sequence>MGTNIPEPQSGMKSNAQIPGTQPKPRWSFIPEPQRAATLAALTLSCHSYTTLAKNKYASGPGYVKTLGVGVALSLIPLPTPAHDPQVPKRGAVALDCEMVGVGKGESEVARISAIDYLTGEVLIDTLVQPTQPVTDWRTRFSGITKNAMTAAVAEKRVLKGWPEARAELWRYIDSNTILIGQALHHDFDALRMQHWQVVDSAILAKDAVGTGGSRQWGLKTLCDQFLGIEIQNNGKRGHDSVEDALAAREVVLWCIGHQEELAVWGRKQKEEYVKKKKQVHEGKRGNNSQRRPLSHFNPRYYTDDEDDEIDTWEDIAEACGWP</sequence>
<feature type="domain" description="Exonuclease" evidence="5">
    <location>
        <begin position="91"/>
        <end position="261"/>
    </location>
</feature>
<evidence type="ECO:0000256" key="1">
    <source>
        <dbReference type="ARBA" id="ARBA00022722"/>
    </source>
</evidence>
<keyword evidence="7" id="KW-1185">Reference proteome</keyword>
<evidence type="ECO:0000259" key="5">
    <source>
        <dbReference type="SMART" id="SM00479"/>
    </source>
</evidence>
<feature type="region of interest" description="Disordered" evidence="4">
    <location>
        <begin position="277"/>
        <end position="303"/>
    </location>
</feature>
<feature type="region of interest" description="Disordered" evidence="4">
    <location>
        <begin position="1"/>
        <end position="26"/>
    </location>
</feature>
<evidence type="ECO:0000256" key="2">
    <source>
        <dbReference type="ARBA" id="ARBA00022801"/>
    </source>
</evidence>
<evidence type="ECO:0000313" key="7">
    <source>
        <dbReference type="Proteomes" id="UP000016924"/>
    </source>
</evidence>
<dbReference type="InterPro" id="IPR036397">
    <property type="entry name" value="RNaseH_sf"/>
</dbReference>
<dbReference type="GeneID" id="19904661"/>
<dbReference type="Pfam" id="PF00929">
    <property type="entry name" value="RNase_T"/>
    <property type="match status" value="1"/>
</dbReference>
<dbReference type="Proteomes" id="UP000016924">
    <property type="component" value="Unassembled WGS sequence"/>
</dbReference>
<dbReference type="OMA" id="ELWRYID"/>
<dbReference type="PANTHER" id="PTHR12801:SF114">
    <property type="entry name" value="EXONUCLEASE, PUTATIVE (AFU_ORTHOLOGUE AFUA_7G00870)-RELATED"/>
    <property type="match status" value="1"/>
</dbReference>
<protein>
    <recommendedName>
        <fullName evidence="5">Exonuclease domain-containing protein</fullName>
    </recommendedName>
</protein>
<dbReference type="AlphaFoldDB" id="R7Z183"/>
<dbReference type="InterPro" id="IPR047021">
    <property type="entry name" value="REXO1/3/4-like"/>
</dbReference>
<keyword evidence="3" id="KW-0269">Exonuclease</keyword>
<dbReference type="SUPFAM" id="SSF53098">
    <property type="entry name" value="Ribonuclease H-like"/>
    <property type="match status" value="1"/>
</dbReference>
<proteinExistence type="predicted"/>
<keyword evidence="2" id="KW-0378">Hydrolase</keyword>
<organism evidence="6 7">
    <name type="scientific">Coniosporium apollinis (strain CBS 100218)</name>
    <name type="common">Rock-inhabiting black yeast</name>
    <dbReference type="NCBI Taxonomy" id="1168221"/>
    <lineage>
        <taxon>Eukaryota</taxon>
        <taxon>Fungi</taxon>
        <taxon>Dikarya</taxon>
        <taxon>Ascomycota</taxon>
        <taxon>Pezizomycotina</taxon>
        <taxon>Dothideomycetes</taxon>
        <taxon>Dothideomycetes incertae sedis</taxon>
        <taxon>Coniosporium</taxon>
    </lineage>
</organism>
<dbReference type="InterPro" id="IPR013520">
    <property type="entry name" value="Ribonucl_H"/>
</dbReference>
<name>R7Z183_CONA1</name>
<accession>R7Z183</accession>
<dbReference type="eggNOG" id="KOG2248">
    <property type="taxonomic scope" value="Eukaryota"/>
</dbReference>
<dbReference type="STRING" id="1168221.R7Z183"/>
<evidence type="ECO:0000313" key="6">
    <source>
        <dbReference type="EMBL" id="EON67853.1"/>
    </source>
</evidence>
<dbReference type="RefSeq" id="XP_007783170.1">
    <property type="nucleotide sequence ID" value="XM_007784980.1"/>
</dbReference>
<evidence type="ECO:0000256" key="3">
    <source>
        <dbReference type="ARBA" id="ARBA00022839"/>
    </source>
</evidence>
<dbReference type="HOGENOM" id="CLU_036102_0_0_1"/>
<dbReference type="GO" id="GO:0000027">
    <property type="term" value="P:ribosomal large subunit assembly"/>
    <property type="evidence" value="ECO:0007669"/>
    <property type="project" value="TreeGrafter"/>
</dbReference>
<dbReference type="CDD" id="cd06137">
    <property type="entry name" value="DEDDh_RNase"/>
    <property type="match status" value="1"/>
</dbReference>
<dbReference type="GO" id="GO:0005634">
    <property type="term" value="C:nucleus"/>
    <property type="evidence" value="ECO:0007669"/>
    <property type="project" value="TreeGrafter"/>
</dbReference>
<feature type="compositionally biased region" description="Polar residues" evidence="4">
    <location>
        <begin position="1"/>
        <end position="20"/>
    </location>
</feature>
<dbReference type="InterPro" id="IPR012337">
    <property type="entry name" value="RNaseH-like_sf"/>
</dbReference>